<dbReference type="NCBIfam" id="NF046065">
    <property type="entry name" value="MtxRegRemB"/>
    <property type="match status" value="1"/>
</dbReference>
<evidence type="ECO:0000313" key="1">
    <source>
        <dbReference type="EMBL" id="EHL78688.1"/>
    </source>
</evidence>
<dbReference type="AlphaFoldDB" id="G9QJF4"/>
<reference evidence="1 2" key="1">
    <citation type="submission" date="2011-09" db="EMBL/GenBank/DDBJ databases">
        <title>The Genome Sequence of Bacillus smithii 7_3_47FAA.</title>
        <authorList>
            <consortium name="The Broad Institute Genome Sequencing Platform"/>
            <person name="Earl A."/>
            <person name="Ward D."/>
            <person name="Feldgarden M."/>
            <person name="Gevers D."/>
            <person name="Daigneault M."/>
            <person name="Strauss J."/>
            <person name="Allen-Vercoe E."/>
            <person name="Young S.K."/>
            <person name="Zeng Q."/>
            <person name="Gargeya S."/>
            <person name="Fitzgerald M."/>
            <person name="Haas B."/>
            <person name="Abouelleil A."/>
            <person name="Alvarado L."/>
            <person name="Arachchi H.M."/>
            <person name="Berlin A."/>
            <person name="Brown A."/>
            <person name="Chapman S.B."/>
            <person name="Chen Z."/>
            <person name="Dunbar C."/>
            <person name="Freedman E."/>
            <person name="Gearin G."/>
            <person name="Goldberg J."/>
            <person name="Griggs A."/>
            <person name="Gujja S."/>
            <person name="Heiman D."/>
            <person name="Howarth C."/>
            <person name="Larson L."/>
            <person name="Lui A."/>
            <person name="MacDonald P.J.P."/>
            <person name="Montmayeur A."/>
            <person name="Murphy C."/>
            <person name="Neiman D."/>
            <person name="Pearson M."/>
            <person name="Priest M."/>
            <person name="Roberts A."/>
            <person name="Saif S."/>
            <person name="Shea T."/>
            <person name="Shenoy N."/>
            <person name="Sisk P."/>
            <person name="Stolte C."/>
            <person name="Sykes S."/>
            <person name="Wortman J."/>
            <person name="Nusbaum C."/>
            <person name="Birren B."/>
        </authorList>
    </citation>
    <scope>NUCLEOTIDE SEQUENCE [LARGE SCALE GENOMIC DNA]</scope>
    <source>
        <strain evidence="1 2">7_3_47FAA</strain>
    </source>
</reference>
<evidence type="ECO:0008006" key="3">
    <source>
        <dbReference type="Google" id="ProtNLM"/>
    </source>
</evidence>
<sequence>MYLHVGDDCIIHAKDIVAILDRKGSDIPSLLQYWNRTGKIPESSVLPPDCKSIVITTEQIYFSPFASSTLKKHLTRINGHSVFNF</sequence>
<dbReference type="HOGENOM" id="CLU_173118_2_0_9"/>
<dbReference type="EMBL" id="ACWF01000059">
    <property type="protein sequence ID" value="EHL78688.1"/>
    <property type="molecule type" value="Genomic_DNA"/>
</dbReference>
<comment type="caution">
    <text evidence="1">The sequence shown here is derived from an EMBL/GenBank/DDBJ whole genome shotgun (WGS) entry which is preliminary data.</text>
</comment>
<dbReference type="InterPro" id="IPR007169">
    <property type="entry name" value="RemA-like"/>
</dbReference>
<evidence type="ECO:0000313" key="2">
    <source>
        <dbReference type="Proteomes" id="UP000011747"/>
    </source>
</evidence>
<dbReference type="Pfam" id="PF04025">
    <property type="entry name" value="RemA-like"/>
    <property type="match status" value="1"/>
</dbReference>
<keyword evidence="2" id="KW-1185">Reference proteome</keyword>
<dbReference type="PATRIC" id="fig|665952.3.peg.1116"/>
<dbReference type="Proteomes" id="UP000011747">
    <property type="component" value="Unassembled WGS sequence"/>
</dbReference>
<dbReference type="RefSeq" id="WP_003353417.1">
    <property type="nucleotide sequence ID" value="NZ_JH414747.1"/>
</dbReference>
<gene>
    <name evidence="1" type="ORF">HMPREF1015_01837</name>
</gene>
<protein>
    <recommendedName>
        <fullName evidence="3">DUF370 domain-containing protein</fullName>
    </recommendedName>
</protein>
<name>G9QJF4_9BACI</name>
<proteinExistence type="predicted"/>
<accession>G9QJF4</accession>
<organism evidence="1 2">
    <name type="scientific">Bacillus smithii 7_3_47FAA</name>
    <dbReference type="NCBI Taxonomy" id="665952"/>
    <lineage>
        <taxon>Bacteria</taxon>
        <taxon>Bacillati</taxon>
        <taxon>Bacillota</taxon>
        <taxon>Bacilli</taxon>
        <taxon>Bacillales</taxon>
        <taxon>Bacillaceae</taxon>
        <taxon>Bacillus</taxon>
    </lineage>
</organism>